<organism evidence="6 7">
    <name type="scientific">Jiangella alba</name>
    <dbReference type="NCBI Taxonomy" id="561176"/>
    <lineage>
        <taxon>Bacteria</taxon>
        <taxon>Bacillati</taxon>
        <taxon>Actinomycetota</taxon>
        <taxon>Actinomycetes</taxon>
        <taxon>Jiangellales</taxon>
        <taxon>Jiangellaceae</taxon>
        <taxon>Jiangella</taxon>
    </lineage>
</organism>
<evidence type="ECO:0000259" key="4">
    <source>
        <dbReference type="Pfam" id="PF20148"/>
    </source>
</evidence>
<evidence type="ECO:0000256" key="3">
    <source>
        <dbReference type="SAM" id="SignalP"/>
    </source>
</evidence>
<dbReference type="InterPro" id="IPR022385">
    <property type="entry name" value="Rhs_assc_core"/>
</dbReference>
<name>A0A1H5MYU0_9ACTN</name>
<feature type="domain" description="Teneurin-like YD-shell" evidence="5">
    <location>
        <begin position="451"/>
        <end position="643"/>
    </location>
</feature>
<feature type="domain" description="Teneurin-like YD-shell" evidence="5">
    <location>
        <begin position="1252"/>
        <end position="1488"/>
    </location>
</feature>
<dbReference type="SUPFAM" id="SSF69322">
    <property type="entry name" value="Tricorn protease domain 2"/>
    <property type="match status" value="1"/>
</dbReference>
<dbReference type="Pfam" id="PF25023">
    <property type="entry name" value="TEN_YD-shell"/>
    <property type="match status" value="3"/>
</dbReference>
<proteinExistence type="predicted"/>
<dbReference type="InterPro" id="IPR031325">
    <property type="entry name" value="RHS_repeat"/>
</dbReference>
<dbReference type="Pfam" id="PF20148">
    <property type="entry name" value="DUF6531"/>
    <property type="match status" value="1"/>
</dbReference>
<sequence length="1758" mass="186286">MRGWVRAVSIPVIVGVLSTALSMPPSFADQEPVARTEATTDGLPTNADEGQRAEPPALIPSENRIPGVGLKSEIESQPTAASVADGPLPSERSDSFFPALAPTPPTIVGYVPTSLAPGCAEWGALRWTHPDSRPNGLVHLYTFELYRDSDDAMVWDQLFDYTLTGAGVVSDVAGDCESILPDPQATPIVELGESYYAKVYAWDGTGWSAPATSSAYPAVALPGLTDEAARGVCVCDTSTGRLYPLNILRADPVNTATGTLTESATDLTIPGVGPAISASRTYNSTDPTVGPLGKGWSFPYFSELESAASSVTYKAEDGQEVEYALQGGAYRLPPGASTRLRSVSGGYQLETKSHQVIGFDQNGRLEYARDSSGQGVSLAYATNGTLDKITDASGREVDVTMDASGKVTAIALSDGRSVSYGYTGDLLTSVTDVRGGVTEYEYDAAGRLAAITDPLGNEVMRSTYDAQGRVISQVDAGGGTWGFEYVDDGAYQTTRTTDPRGGVSRDVYYNNVLVESETAGGAITTYQYDERLRLAATVDPHGRTTRHTYDANDNLLSTTHPNGDREAFTYSSGGDLLTETSPEGRKTTYTYDANHRVATTTDPNGGVTSYTYNTDGQVLTETSPEGNVTEFEYDAQGNRVATISPEGRRTTATFDAYGRLESQTTARGHVAGADPADFTTTFAYDVASNLTSSTDPLGHVTEYEYDLNNRRTTVIDPLDRRTETEFDAAGRVVKIIEPGGAETVHEYDLAGNQVATTDAEGGRTTRTFDLDAHMITMTAARGNEPGAEPADFTWGYEYDGLGNVVEETDSAGGIVSYGYDERYRQTSVTNQANETTTTAYDGDGNTVSVTDPLDRTVSTTYNGLNLPATVTDPAGKVSTVIYDRDGNRTSTTTPLGHKATFTYDGDGMLVQDQTPNGNGRISTYTYDADGNQIRTVDPQGRFTTATFDNAGRVSSRSLWNVTTTYGYDDAGRLTTVTGGDGAVTEYGYNTAGDLVTVTDPNDHVTTHTYDDAHRRTATTDALNRTRTFGYDADGNQTSTVLARGPASGDLARWTVTQSYDELGRRTGVTTGSTASTASYAYDPVGRLTGVTDAGGTTTTVYDDAGQIASVTRGSQAYGYTYDPRGMVKTITQPGGVTVTNTFDDDGRLATTASTNAGTTAFSYDKNNNLTRIDNLAATGLVNRWQQRNYDRADALVSTTTGTGTTTDPTQTVTYSRDGAGRPFVIRRGAGGTQAPGEAHFFDAAGRLAQVCYDASSMFGQNCATADETLAYTYDGAGNRLTETRTGGTTPGTTTYTYDAANQLTQRGNTTYSYDADGNQISDGATSWTYDELNRLVGIDTPTADSQLTYDGLGNRTSVTTGATTRTFSWDINNPLPLLTSVTQGTSTTRYRYGPDAIPVNANINGTNHALLTEDLNSLTTTYNRTTGAKSWTTTYEPFGTPRNTTSTGLTTAQVGLGYTGEYLDPTTGLLNLRARNYNPTLGQFTSTDPVETPQGTPSISPYAYVDNRPTVLTDPSGACFFIDMPWIPGCSEPSWADEVTPATNGVLAGLISAAEDTFYLTGMALGVDWVGYDGDLAQQLFDEAAVEGNYHGETYQQAQLVGGLVALVGGAASTAASLARICTSLVRKIRPPVASGGLATEVPAYAGSRTAGTLVTPDGAEFPLISGWHPPAASMPQGTPGMNIVTKSHVEAHAAAIMRNQGLSEATLWINRAPCGGKPGCAAMLPRMVPSGSTLTINVVPNGSAGSIADTLIIRGIG</sequence>
<feature type="chain" id="PRO_5010278273" evidence="3">
    <location>
        <begin position="29"/>
        <end position="1758"/>
    </location>
</feature>
<reference evidence="7" key="1">
    <citation type="submission" date="2016-10" db="EMBL/GenBank/DDBJ databases">
        <authorList>
            <person name="Varghese N."/>
            <person name="Submissions S."/>
        </authorList>
    </citation>
    <scope>NUCLEOTIDE SEQUENCE [LARGE SCALE GENOMIC DNA]</scope>
    <source>
        <strain evidence="7">DSM 45237</strain>
    </source>
</reference>
<feature type="region of interest" description="Disordered" evidence="2">
    <location>
        <begin position="552"/>
        <end position="585"/>
    </location>
</feature>
<dbReference type="PANTHER" id="PTHR32305">
    <property type="match status" value="1"/>
</dbReference>
<protein>
    <submittedName>
        <fullName evidence="6">RHS repeat-associated core domain-containing protein</fullName>
    </submittedName>
</protein>
<dbReference type="OrthoDB" id="3712874at2"/>
<feature type="domain" description="DUF6531" evidence="4">
    <location>
        <begin position="251"/>
        <end position="323"/>
    </location>
</feature>
<dbReference type="Pfam" id="PF14428">
    <property type="entry name" value="DddA-like"/>
    <property type="match status" value="1"/>
</dbReference>
<dbReference type="NCBIfam" id="TIGR03696">
    <property type="entry name" value="Rhs_assc_core"/>
    <property type="match status" value="1"/>
</dbReference>
<dbReference type="InterPro" id="IPR032724">
    <property type="entry name" value="SCP1.201-like"/>
</dbReference>
<feature type="domain" description="Teneurin-like YD-shell" evidence="5">
    <location>
        <begin position="898"/>
        <end position="1031"/>
    </location>
</feature>
<accession>A0A1H5MYU0</accession>
<dbReference type="InterPro" id="IPR006530">
    <property type="entry name" value="YD"/>
</dbReference>
<feature type="region of interest" description="Disordered" evidence="2">
    <location>
        <begin position="25"/>
        <end position="64"/>
    </location>
</feature>
<dbReference type="InterPro" id="IPR045351">
    <property type="entry name" value="DUF6531"/>
</dbReference>
<keyword evidence="1" id="KW-0677">Repeat</keyword>
<dbReference type="Pfam" id="PF05593">
    <property type="entry name" value="RHS_repeat"/>
    <property type="match status" value="5"/>
</dbReference>
<evidence type="ECO:0000259" key="5">
    <source>
        <dbReference type="Pfam" id="PF25023"/>
    </source>
</evidence>
<dbReference type="NCBIfam" id="TIGR01643">
    <property type="entry name" value="YD_repeat_2x"/>
    <property type="match status" value="15"/>
</dbReference>
<evidence type="ECO:0000313" key="7">
    <source>
        <dbReference type="Proteomes" id="UP000181980"/>
    </source>
</evidence>
<keyword evidence="7" id="KW-1185">Reference proteome</keyword>
<dbReference type="InterPro" id="IPR056823">
    <property type="entry name" value="TEN-like_YD-shell"/>
</dbReference>
<feature type="signal peptide" evidence="3">
    <location>
        <begin position="1"/>
        <end position="28"/>
    </location>
</feature>
<dbReference type="STRING" id="561176.SAMN04488561_3555"/>
<evidence type="ECO:0000313" key="6">
    <source>
        <dbReference type="EMBL" id="SEE94495.1"/>
    </source>
</evidence>
<evidence type="ECO:0000256" key="1">
    <source>
        <dbReference type="ARBA" id="ARBA00022737"/>
    </source>
</evidence>
<dbReference type="EMBL" id="FNUC01000003">
    <property type="protein sequence ID" value="SEE94495.1"/>
    <property type="molecule type" value="Genomic_DNA"/>
</dbReference>
<evidence type="ECO:0000256" key="2">
    <source>
        <dbReference type="SAM" id="MobiDB-lite"/>
    </source>
</evidence>
<keyword evidence="3" id="KW-0732">Signal</keyword>
<dbReference type="Proteomes" id="UP000181980">
    <property type="component" value="Unassembled WGS sequence"/>
</dbReference>
<dbReference type="PANTHER" id="PTHR32305:SF15">
    <property type="entry name" value="PROTEIN RHSA-RELATED"/>
    <property type="match status" value="1"/>
</dbReference>
<dbReference type="Gene3D" id="2.180.10.10">
    <property type="entry name" value="RHS repeat-associated core"/>
    <property type="match status" value="4"/>
</dbReference>
<dbReference type="InterPro" id="IPR050708">
    <property type="entry name" value="T6SS_VgrG/RHS"/>
</dbReference>
<gene>
    <name evidence="6" type="ORF">SAMN04488561_3555</name>
</gene>